<keyword evidence="3" id="KW-0812">Transmembrane</keyword>
<keyword evidence="2" id="KW-0813">Transport</keyword>
<dbReference type="Pfam" id="PF02416">
    <property type="entry name" value="TatA_B_E"/>
    <property type="match status" value="1"/>
</dbReference>
<dbReference type="RefSeq" id="WP_114744323.1">
    <property type="nucleotide sequence ID" value="NZ_CP158866.1"/>
</dbReference>
<accession>A0A370GQ66</accession>
<evidence type="ECO:0000256" key="2">
    <source>
        <dbReference type="ARBA" id="ARBA00022448"/>
    </source>
</evidence>
<keyword evidence="10" id="KW-1185">Reference proteome</keyword>
<dbReference type="GO" id="GO:0015031">
    <property type="term" value="P:protein transport"/>
    <property type="evidence" value="ECO:0007669"/>
    <property type="project" value="UniProtKB-KW"/>
</dbReference>
<dbReference type="GO" id="GO:0016020">
    <property type="term" value="C:membrane"/>
    <property type="evidence" value="ECO:0007669"/>
    <property type="project" value="UniProtKB-SubCell"/>
</dbReference>
<dbReference type="PANTHER" id="PTHR33162">
    <property type="entry name" value="SEC-INDEPENDENT PROTEIN TRANSLOCASE PROTEIN TATA, CHLOROPLASTIC"/>
    <property type="match status" value="1"/>
</dbReference>
<keyword evidence="7" id="KW-0472">Membrane</keyword>
<protein>
    <submittedName>
        <fullName evidence="9">Sec-independent protein translocase protein TatA</fullName>
    </submittedName>
</protein>
<evidence type="ECO:0000256" key="8">
    <source>
        <dbReference type="SAM" id="MobiDB-lite"/>
    </source>
</evidence>
<name>A0A370GQ66_9BACI</name>
<keyword evidence="5" id="KW-1133">Transmembrane helix</keyword>
<keyword evidence="6" id="KW-0811">Translocation</keyword>
<sequence>MVGPAGLVLIGAAALVVFGPKNLPEIGKAAGKTLHEFKKATQGIMDMDEPAKKEEKTEAKIDLDK</sequence>
<reference evidence="9 10" key="1">
    <citation type="submission" date="2018-07" db="EMBL/GenBank/DDBJ databases">
        <title>Genomic Encyclopedia of Type Strains, Phase IV (KMG-IV): sequencing the most valuable type-strain genomes for metagenomic binning, comparative biology and taxonomic classification.</title>
        <authorList>
            <person name="Goeker M."/>
        </authorList>
    </citation>
    <scope>NUCLEOTIDE SEQUENCE [LARGE SCALE GENOMIC DNA]</scope>
    <source>
        <strain evidence="9 10">DSM 25281</strain>
    </source>
</reference>
<dbReference type="EMBL" id="QQAY01000002">
    <property type="protein sequence ID" value="RDI45460.1"/>
    <property type="molecule type" value="Genomic_DNA"/>
</dbReference>
<dbReference type="Proteomes" id="UP000255326">
    <property type="component" value="Unassembled WGS sequence"/>
</dbReference>
<evidence type="ECO:0000256" key="4">
    <source>
        <dbReference type="ARBA" id="ARBA00022927"/>
    </source>
</evidence>
<dbReference type="Gene3D" id="1.20.5.3310">
    <property type="match status" value="1"/>
</dbReference>
<dbReference type="AlphaFoldDB" id="A0A370GQ66"/>
<evidence type="ECO:0000256" key="5">
    <source>
        <dbReference type="ARBA" id="ARBA00022989"/>
    </source>
</evidence>
<keyword evidence="4" id="KW-0653">Protein transport</keyword>
<dbReference type="NCBIfam" id="NF011430">
    <property type="entry name" value="PRK14861.1"/>
    <property type="match status" value="1"/>
</dbReference>
<comment type="subcellular location">
    <subcellularLocation>
        <location evidence="1">Membrane</location>
        <topology evidence="1">Single-pass membrane protein</topology>
    </subcellularLocation>
</comment>
<comment type="caution">
    <text evidence="9">The sequence shown here is derived from an EMBL/GenBank/DDBJ whole genome shotgun (WGS) entry which is preliminary data.</text>
</comment>
<evidence type="ECO:0000256" key="7">
    <source>
        <dbReference type="ARBA" id="ARBA00023136"/>
    </source>
</evidence>
<feature type="compositionally biased region" description="Basic and acidic residues" evidence="8">
    <location>
        <begin position="49"/>
        <end position="65"/>
    </location>
</feature>
<gene>
    <name evidence="9" type="ORF">DFR59_10288</name>
</gene>
<feature type="region of interest" description="Disordered" evidence="8">
    <location>
        <begin position="45"/>
        <end position="65"/>
    </location>
</feature>
<organism evidence="9 10">
    <name type="scientific">Falsibacillus pallidus</name>
    <dbReference type="NCBI Taxonomy" id="493781"/>
    <lineage>
        <taxon>Bacteria</taxon>
        <taxon>Bacillati</taxon>
        <taxon>Bacillota</taxon>
        <taxon>Bacilli</taxon>
        <taxon>Bacillales</taxon>
        <taxon>Bacillaceae</taxon>
        <taxon>Falsibacillus</taxon>
    </lineage>
</organism>
<proteinExistence type="predicted"/>
<evidence type="ECO:0000256" key="6">
    <source>
        <dbReference type="ARBA" id="ARBA00023010"/>
    </source>
</evidence>
<dbReference type="InterPro" id="IPR003369">
    <property type="entry name" value="TatA/B/E"/>
</dbReference>
<evidence type="ECO:0000256" key="3">
    <source>
        <dbReference type="ARBA" id="ARBA00022692"/>
    </source>
</evidence>
<evidence type="ECO:0000313" key="10">
    <source>
        <dbReference type="Proteomes" id="UP000255326"/>
    </source>
</evidence>
<evidence type="ECO:0000256" key="1">
    <source>
        <dbReference type="ARBA" id="ARBA00004167"/>
    </source>
</evidence>
<evidence type="ECO:0000313" key="9">
    <source>
        <dbReference type="EMBL" id="RDI45460.1"/>
    </source>
</evidence>
<dbReference type="PANTHER" id="PTHR33162:SF1">
    <property type="entry name" value="SEC-INDEPENDENT PROTEIN TRANSLOCASE PROTEIN TATA, CHLOROPLASTIC"/>
    <property type="match status" value="1"/>
</dbReference>